<dbReference type="Proteomes" id="UP000178999">
    <property type="component" value="Unassembled WGS sequence"/>
</dbReference>
<keyword evidence="2" id="KW-0808">Transferase</keyword>
<feature type="domain" description="Methyltransferase small" evidence="3">
    <location>
        <begin position="72"/>
        <end position="215"/>
    </location>
</feature>
<accession>A0A1F8CUL7</accession>
<dbReference type="CDD" id="cd02440">
    <property type="entry name" value="AdoMet_MTases"/>
    <property type="match status" value="1"/>
</dbReference>
<evidence type="ECO:0000256" key="2">
    <source>
        <dbReference type="ARBA" id="ARBA00022679"/>
    </source>
</evidence>
<protein>
    <recommendedName>
        <fullName evidence="3">Methyltransferase small domain-containing protein</fullName>
    </recommendedName>
</protein>
<dbReference type="Pfam" id="PF05175">
    <property type="entry name" value="MTS"/>
    <property type="match status" value="1"/>
</dbReference>
<dbReference type="SUPFAM" id="SSF53335">
    <property type="entry name" value="S-adenosyl-L-methionine-dependent methyltransferases"/>
    <property type="match status" value="1"/>
</dbReference>
<dbReference type="PANTHER" id="PTHR43648:SF1">
    <property type="entry name" value="ELECTRON TRANSFER FLAVOPROTEIN BETA SUBUNIT LYSINE METHYLTRANSFERASE"/>
    <property type="match status" value="1"/>
</dbReference>
<evidence type="ECO:0000313" key="5">
    <source>
        <dbReference type="Proteomes" id="UP000178999"/>
    </source>
</evidence>
<organism evidence="4 5">
    <name type="scientific">Candidatus Woesebacteria bacterium RIFOXYB1_FULL_38_16</name>
    <dbReference type="NCBI Taxonomy" id="1802538"/>
    <lineage>
        <taxon>Bacteria</taxon>
        <taxon>Candidatus Woeseibacteriota</taxon>
    </lineage>
</organism>
<dbReference type="GO" id="GO:0008276">
    <property type="term" value="F:protein methyltransferase activity"/>
    <property type="evidence" value="ECO:0007669"/>
    <property type="project" value="TreeGrafter"/>
</dbReference>
<dbReference type="InterPro" id="IPR050078">
    <property type="entry name" value="Ribosomal_L11_MeTrfase_PrmA"/>
</dbReference>
<dbReference type="InterPro" id="IPR029063">
    <property type="entry name" value="SAM-dependent_MTases_sf"/>
</dbReference>
<dbReference type="AlphaFoldDB" id="A0A1F8CUL7"/>
<dbReference type="InterPro" id="IPR007848">
    <property type="entry name" value="Small_mtfrase_dom"/>
</dbReference>
<comment type="caution">
    <text evidence="4">The sequence shown here is derived from an EMBL/GenBank/DDBJ whole genome shotgun (WGS) entry which is preliminary data.</text>
</comment>
<name>A0A1F8CUL7_9BACT</name>
<dbReference type="EMBL" id="MGHY01000005">
    <property type="protein sequence ID" value="OGM80023.1"/>
    <property type="molecule type" value="Genomic_DNA"/>
</dbReference>
<proteinExistence type="predicted"/>
<keyword evidence="1" id="KW-0489">Methyltransferase</keyword>
<gene>
    <name evidence="4" type="ORF">A2382_05045</name>
</gene>
<dbReference type="Gene3D" id="3.40.50.150">
    <property type="entry name" value="Vaccinia Virus protein VP39"/>
    <property type="match status" value="1"/>
</dbReference>
<evidence type="ECO:0000256" key="1">
    <source>
        <dbReference type="ARBA" id="ARBA00022603"/>
    </source>
</evidence>
<reference evidence="4 5" key="1">
    <citation type="journal article" date="2016" name="Nat. Commun.">
        <title>Thousands of microbial genomes shed light on interconnected biogeochemical processes in an aquifer system.</title>
        <authorList>
            <person name="Anantharaman K."/>
            <person name="Brown C.T."/>
            <person name="Hug L.A."/>
            <person name="Sharon I."/>
            <person name="Castelle C.J."/>
            <person name="Probst A.J."/>
            <person name="Thomas B.C."/>
            <person name="Singh A."/>
            <person name="Wilkins M.J."/>
            <person name="Karaoz U."/>
            <person name="Brodie E.L."/>
            <person name="Williams K.H."/>
            <person name="Hubbard S.S."/>
            <person name="Banfield J.F."/>
        </authorList>
    </citation>
    <scope>NUCLEOTIDE SEQUENCE [LARGE SCALE GENOMIC DNA]</scope>
</reference>
<dbReference type="STRING" id="1802538.A2382_05045"/>
<evidence type="ECO:0000259" key="3">
    <source>
        <dbReference type="Pfam" id="PF05175"/>
    </source>
</evidence>
<evidence type="ECO:0000313" key="4">
    <source>
        <dbReference type="EMBL" id="OGM80023.1"/>
    </source>
</evidence>
<dbReference type="GO" id="GO:0032259">
    <property type="term" value="P:methylation"/>
    <property type="evidence" value="ECO:0007669"/>
    <property type="project" value="UniProtKB-KW"/>
</dbReference>
<sequence>MIERDIKDMAKLEYKPFSKAVGFSTYSTPEGEVCFVTFEEPLSNRNYLLEIQPGGGFVPKSGLIVSRCIEDVVRGKRVLDMCTGETGILAIHSAISGASEVVGVDVDEKTVAWAKYNGQLNSLGNTKWVVSDLFKDLGEEKFDVIISNPPQMPMASGPTHDWGGTNGRDFIERIISDAPSHLSPKGELYILIFDFLGVTESYGDIPPLKEIFKKHGFQIEIVAKEKRKVRKGGQTEKSLEYIQKEYPYYRFQTEDDSLFHEILIVRAILSS</sequence>
<dbReference type="PANTHER" id="PTHR43648">
    <property type="entry name" value="ELECTRON TRANSFER FLAVOPROTEIN BETA SUBUNIT LYSINE METHYLTRANSFERASE"/>
    <property type="match status" value="1"/>
</dbReference>